<evidence type="ECO:0000256" key="3">
    <source>
        <dbReference type="ARBA" id="ARBA00013274"/>
    </source>
</evidence>
<dbReference type="Proteomes" id="UP000279259">
    <property type="component" value="Unassembled WGS sequence"/>
</dbReference>
<dbReference type="STRING" id="1890683.A0A427YIV3"/>
<dbReference type="PROSITE" id="PS50042">
    <property type="entry name" value="CNMP_BINDING_3"/>
    <property type="match status" value="2"/>
</dbReference>
<dbReference type="InterPro" id="IPR001423">
    <property type="entry name" value="LysoPLipase_patatin_CS"/>
</dbReference>
<evidence type="ECO:0000256" key="10">
    <source>
        <dbReference type="ARBA" id="ARBA00022989"/>
    </source>
</evidence>
<dbReference type="InterPro" id="IPR002641">
    <property type="entry name" value="PNPLA_dom"/>
</dbReference>
<keyword evidence="5 14" id="KW-0812">Transmembrane</keyword>
<dbReference type="GO" id="GO:0016042">
    <property type="term" value="P:lipid catabolic process"/>
    <property type="evidence" value="ECO:0007669"/>
    <property type="project" value="UniProtKB-UniRule"/>
</dbReference>
<feature type="compositionally biased region" description="Low complexity" evidence="15">
    <location>
        <begin position="382"/>
        <end position="393"/>
    </location>
</feature>
<evidence type="ECO:0000256" key="5">
    <source>
        <dbReference type="ARBA" id="ARBA00022692"/>
    </source>
</evidence>
<evidence type="ECO:0000256" key="12">
    <source>
        <dbReference type="ARBA" id="ARBA00023136"/>
    </source>
</evidence>
<comment type="similarity">
    <text evidence="2 14">Belongs to the NTE family.</text>
</comment>
<dbReference type="GO" id="GO:0046470">
    <property type="term" value="P:phosphatidylcholine metabolic process"/>
    <property type="evidence" value="ECO:0007669"/>
    <property type="project" value="InterPro"/>
</dbReference>
<dbReference type="EC" id="3.1.1.5" evidence="3 14"/>
<feature type="compositionally biased region" description="Polar residues" evidence="15">
    <location>
        <begin position="585"/>
        <end position="601"/>
    </location>
</feature>
<keyword evidence="7 13" id="KW-0378">Hydrolase</keyword>
<evidence type="ECO:0000313" key="18">
    <source>
        <dbReference type="EMBL" id="RSH91000.1"/>
    </source>
</evidence>
<evidence type="ECO:0000256" key="1">
    <source>
        <dbReference type="ARBA" id="ARBA00004586"/>
    </source>
</evidence>
<dbReference type="InterPro" id="IPR014710">
    <property type="entry name" value="RmlC-like_jellyroll"/>
</dbReference>
<dbReference type="Gene3D" id="2.60.120.10">
    <property type="entry name" value="Jelly Rolls"/>
    <property type="match status" value="2"/>
</dbReference>
<comment type="catalytic activity">
    <reaction evidence="14">
        <text>a 1-acyl-sn-glycero-3-phosphocholine + H2O = sn-glycerol 3-phosphocholine + a fatty acid + H(+)</text>
        <dbReference type="Rhea" id="RHEA:15177"/>
        <dbReference type="ChEBI" id="CHEBI:15377"/>
        <dbReference type="ChEBI" id="CHEBI:15378"/>
        <dbReference type="ChEBI" id="CHEBI:16870"/>
        <dbReference type="ChEBI" id="CHEBI:28868"/>
        <dbReference type="ChEBI" id="CHEBI:58168"/>
        <dbReference type="EC" id="3.1.1.5"/>
    </reaction>
</comment>
<proteinExistence type="inferred from homology"/>
<dbReference type="Pfam" id="PF00027">
    <property type="entry name" value="cNMP_binding"/>
    <property type="match status" value="1"/>
</dbReference>
<dbReference type="OrthoDB" id="421051at2759"/>
<name>A0A427YIV3_9TREE</name>
<keyword evidence="10 14" id="KW-1133">Transmembrane helix</keyword>
<comment type="function">
    <text evidence="14">Intracellular phospholipase B that catalyzes the double deacylation of phosphatidylcholine (PC) to glycerophosphocholine (GroPCho). Plays an important role in membrane lipid homeostasis.</text>
</comment>
<feature type="compositionally biased region" description="Polar residues" evidence="15">
    <location>
        <begin position="563"/>
        <end position="578"/>
    </location>
</feature>
<dbReference type="SMART" id="SM00100">
    <property type="entry name" value="cNMP"/>
    <property type="match status" value="2"/>
</dbReference>
<feature type="region of interest" description="Disordered" evidence="15">
    <location>
        <begin position="241"/>
        <end position="418"/>
    </location>
</feature>
<reference evidence="18 19" key="1">
    <citation type="submission" date="2018-11" db="EMBL/GenBank/DDBJ databases">
        <title>Genome sequence of Saitozyma podzolica DSM 27192.</title>
        <authorList>
            <person name="Aliyu H."/>
            <person name="Gorte O."/>
            <person name="Ochsenreither K."/>
        </authorList>
    </citation>
    <scope>NUCLEOTIDE SEQUENCE [LARGE SCALE GENOMIC DNA]</scope>
    <source>
        <strain evidence="18 19">DSM 27192</strain>
    </source>
</reference>
<evidence type="ECO:0000256" key="2">
    <source>
        <dbReference type="ARBA" id="ARBA00006636"/>
    </source>
</evidence>
<dbReference type="GO" id="GO:0005789">
    <property type="term" value="C:endoplasmic reticulum membrane"/>
    <property type="evidence" value="ECO:0007669"/>
    <property type="project" value="UniProtKB-SubCell"/>
</dbReference>
<dbReference type="InterPro" id="IPR018490">
    <property type="entry name" value="cNMP-bd_dom_sf"/>
</dbReference>
<dbReference type="InterPro" id="IPR000595">
    <property type="entry name" value="cNMP-bd_dom"/>
</dbReference>
<feature type="short sequence motif" description="GXSXG" evidence="13">
    <location>
        <begin position="1375"/>
        <end position="1379"/>
    </location>
</feature>
<evidence type="ECO:0000256" key="7">
    <source>
        <dbReference type="ARBA" id="ARBA00022801"/>
    </source>
</evidence>
<feature type="active site" description="Nucleophile" evidence="13">
    <location>
        <position position="1377"/>
    </location>
</feature>
<evidence type="ECO:0000256" key="4">
    <source>
        <dbReference type="ARBA" id="ARBA00018317"/>
    </source>
</evidence>
<protein>
    <recommendedName>
        <fullName evidence="4 14">Lysophospholipase NTE1</fullName>
        <ecNumber evidence="3 14">3.1.1.5</ecNumber>
    </recommendedName>
    <alternativeName>
        <fullName evidence="14">Intracellular phospholipase B</fullName>
    </alternativeName>
</protein>
<dbReference type="InterPro" id="IPR056556">
    <property type="entry name" value="NTE1_P-loop_dom"/>
</dbReference>
<feature type="short sequence motif" description="GXGXXG" evidence="13">
    <location>
        <begin position="1348"/>
        <end position="1353"/>
    </location>
</feature>
<evidence type="ECO:0000259" key="17">
    <source>
        <dbReference type="PROSITE" id="PS51635"/>
    </source>
</evidence>
<feature type="active site" description="Proton acceptor" evidence="13">
    <location>
        <position position="1495"/>
    </location>
</feature>
<dbReference type="Gene3D" id="3.40.1090.10">
    <property type="entry name" value="Cytosolic phospholipase A2 catalytic domain"/>
    <property type="match status" value="2"/>
</dbReference>
<feature type="region of interest" description="Disordered" evidence="15">
    <location>
        <begin position="558"/>
        <end position="610"/>
    </location>
</feature>
<dbReference type="EMBL" id="RSCD01000009">
    <property type="protein sequence ID" value="RSH91000.1"/>
    <property type="molecule type" value="Genomic_DNA"/>
</dbReference>
<evidence type="ECO:0000256" key="13">
    <source>
        <dbReference type="PROSITE-ProRule" id="PRU01161"/>
    </source>
</evidence>
<feature type="region of interest" description="Disordered" evidence="15">
    <location>
        <begin position="517"/>
        <end position="543"/>
    </location>
</feature>
<feature type="transmembrane region" description="Helical" evidence="14">
    <location>
        <begin position="12"/>
        <end position="30"/>
    </location>
</feature>
<dbReference type="InterPro" id="IPR050301">
    <property type="entry name" value="NTE"/>
</dbReference>
<evidence type="ECO:0000256" key="11">
    <source>
        <dbReference type="ARBA" id="ARBA00023098"/>
    </source>
</evidence>
<dbReference type="CDD" id="cd00038">
    <property type="entry name" value="CAP_ED"/>
    <property type="match status" value="2"/>
</dbReference>
<keyword evidence="9 13" id="KW-0442">Lipid degradation</keyword>
<feature type="domain" description="PNPLA" evidence="17">
    <location>
        <begin position="1344"/>
        <end position="1508"/>
    </location>
</feature>
<dbReference type="GO" id="GO:0004622">
    <property type="term" value="F:phosphatidylcholine lysophospholipase activity"/>
    <property type="evidence" value="ECO:0007669"/>
    <property type="project" value="UniProtKB-EC"/>
</dbReference>
<feature type="domain" description="Cyclic nucleotide-binding" evidence="16">
    <location>
        <begin position="975"/>
        <end position="1076"/>
    </location>
</feature>
<feature type="short sequence motif" description="DGA/G" evidence="13">
    <location>
        <begin position="1495"/>
        <end position="1497"/>
    </location>
</feature>
<keyword evidence="8 14" id="KW-0256">Endoplasmic reticulum</keyword>
<accession>A0A427YIV3</accession>
<dbReference type="PROSITE" id="PS01237">
    <property type="entry name" value="UPF0028"/>
    <property type="match status" value="1"/>
</dbReference>
<keyword evidence="6" id="KW-0677">Repeat</keyword>
<comment type="subcellular location">
    <subcellularLocation>
        <location evidence="1 14">Endoplasmic reticulum membrane</location>
    </subcellularLocation>
</comment>
<feature type="compositionally biased region" description="Polar residues" evidence="15">
    <location>
        <begin position="351"/>
        <end position="365"/>
    </location>
</feature>
<feature type="domain" description="Cyclic nucleotide-binding" evidence="16">
    <location>
        <begin position="811"/>
        <end position="853"/>
    </location>
</feature>
<feature type="compositionally biased region" description="Low complexity" evidence="15">
    <location>
        <begin position="525"/>
        <end position="536"/>
    </location>
</feature>
<feature type="region of interest" description="Disordered" evidence="15">
    <location>
        <begin position="645"/>
        <end position="687"/>
    </location>
</feature>
<dbReference type="InterPro" id="IPR016035">
    <property type="entry name" value="Acyl_Trfase/lysoPLipase"/>
</dbReference>
<sequence>MSTVPTPPDAGGNPLIALAVAVIYAILYVLQWVRSLVGWVTITVPSMVVRMLQYSLTISLNFPTLLGLFAASLGAAFFIIRYRYLARYTQLKEPALPPPSPPTLTTEFPSLATAGLTDRKGHGTFHNYLDDFLAAIRIFGYLEKPVFHELSRHLQTRRLAAGETLEIGGGEFWCVVEGKVQVFAPSSTSGPSHPPSPDPFETAGSTAYNGYHLLNEVSTGGTLSSLFSILSLFTEDIKVSWPPSRTDASSDGGVDIDGDGDVPDLSDPEMLAPGLGRRKSRANSDVSQMDEGAMSRRVASPDLIAHDTEAEGEGVSVTRPRSSSMGTASSTVRDTTSSPLRDLSGLPEPSGTGTASLPTTKSPSPTFMPRTSPALRQVTSFPSSPRYRTAAAPPTRPDPQRAPLSGQVPKQRKVEHPRGSTALKGTIARATVDTTLAVIPAEAFRKLTRKFPKASGTVVQVVLERFSRVTFMTAHKFLGLTREILRSESSLNTMVSHPLPRAFYTGGGMQALRDRFQPESRSAHTSTRSFSSNRSSPDGTRVKEKDYFNYVPASPTVKAPSLPSVTPKNAMTPATVQGSHRDLTKISSGSPRPMSREQSPTLGPGSAAGATAVLSPETAARHNSTFVRRASAMRKQVAAGDLAMTRTEGPDENGGAYYRPAAQTPGLPRMDTWRGRSSGSTHDLRTHEGVPLEQSKYLEDEYELREAVLLCIAKSIGLAQPTETNIDSLGRNSLAPSVSAVSTPNSPMFPANGRPARSPFGNVLDMMNASTHNDGVIGGMLREAVMNANAQIDDEVSSISASVHDSQMLGEKGVLRDLEGNVEVVLFKKGTALVKEGERSPGIYYVIDGFLEVSISSQQGGVELPRSSLPIHKASGGPRTSTFADVDERPFGAALGLDAPVTPGKAPSHSDQRVDETLFTVKPGGIAGYLASLCHTDSYVNITAKTDCFVGFLPNHALEKILERRPIVLLTLAKRLQSLLSPLVLHIDAALDWMQLGAGQVLYEKGEKSTDFYIVINGRLRSLDTRGNKLEVLREYGQNDSIGELDVITAANRSDTVDAIRDSELVRIPAALFDAISTKHPATTVQFLRLIASRVKSAMGDQAIHATRATGVPLGLGADVNLKTVCILGSTRSVPVVQFAGKLKTSLEDLGASTSYLDQGTVMRHLGRHAFARIGKLKVAGWLADQEQHYRTVLYVADTPPSSQWTLTCIKQADLILVVAMGDEPGLGEYEKLMLATKTTARKELILLHDERTVPPGSTRPWLKNRPWLHAHHHVELPGVVVPHKAPVVHDPAAVAAFKHLRERVETRLKAYRGLRPLGRLRRPPHMNDFARIARRLCGKQIGLVLGGGGARGISHIGMLQALEEFGIPIDAIGGCSIGSFVGGLYARETDLLETTGRTKQFSGRMGSMLRILSDVTYPFVAYTTGHEFNRGIYKAFYNTHIEDFWIPFFANSTNITHSRMEIHRSGYAWRYVRASMTLAGLLPPLSDNGNLLVDGGYMDNTPVGPLRQNGIRDIIVVDVGSIDDTSPRNYGDSVSGWWIFINRFNPFYERKVLSMTEISSRLTYVSSVKTLEDVKNTPGCLYMAMPVQEFDTLGGFKRFSEVLAIGLQAGRDTLQKWKAEGILPTGLVDEVKGAVTIKRGARIRRMSI</sequence>
<organism evidence="18 19">
    <name type="scientific">Saitozyma podzolica</name>
    <dbReference type="NCBI Taxonomy" id="1890683"/>
    <lineage>
        <taxon>Eukaryota</taxon>
        <taxon>Fungi</taxon>
        <taxon>Dikarya</taxon>
        <taxon>Basidiomycota</taxon>
        <taxon>Agaricomycotina</taxon>
        <taxon>Tremellomycetes</taxon>
        <taxon>Tremellales</taxon>
        <taxon>Trimorphomycetaceae</taxon>
        <taxon>Saitozyma</taxon>
    </lineage>
</organism>
<evidence type="ECO:0000256" key="9">
    <source>
        <dbReference type="ARBA" id="ARBA00022963"/>
    </source>
</evidence>
<gene>
    <name evidence="18" type="primary">NTE1</name>
    <name evidence="18" type="ORF">EHS25_010176</name>
</gene>
<keyword evidence="11 13" id="KW-0443">Lipid metabolism</keyword>
<dbReference type="FunFam" id="3.40.1090.10:FF:000007">
    <property type="entry name" value="Lysophospholipase NTE1"/>
    <property type="match status" value="1"/>
</dbReference>
<dbReference type="PANTHER" id="PTHR14226">
    <property type="entry name" value="NEUROPATHY TARGET ESTERASE/SWISS CHEESE D.MELANOGASTER"/>
    <property type="match status" value="1"/>
</dbReference>
<dbReference type="SUPFAM" id="SSF52151">
    <property type="entry name" value="FabD/lysophospholipase-like"/>
    <property type="match status" value="1"/>
</dbReference>
<evidence type="ECO:0000259" key="16">
    <source>
        <dbReference type="PROSITE" id="PS50042"/>
    </source>
</evidence>
<dbReference type="Pfam" id="PF01734">
    <property type="entry name" value="Patatin"/>
    <property type="match status" value="1"/>
</dbReference>
<evidence type="ECO:0000256" key="6">
    <source>
        <dbReference type="ARBA" id="ARBA00022737"/>
    </source>
</evidence>
<dbReference type="SUPFAM" id="SSF51206">
    <property type="entry name" value="cAMP-binding domain-like"/>
    <property type="match status" value="3"/>
</dbReference>
<comment type="caution">
    <text evidence="18">The sequence shown here is derived from an EMBL/GenBank/DDBJ whole genome shotgun (WGS) entry which is preliminary data.</text>
</comment>
<feature type="compositionally biased region" description="Acidic residues" evidence="15">
    <location>
        <begin position="254"/>
        <end position="267"/>
    </location>
</feature>
<keyword evidence="12 14" id="KW-0472">Membrane</keyword>
<keyword evidence="19" id="KW-1185">Reference proteome</keyword>
<dbReference type="Pfam" id="PF24179">
    <property type="entry name" value="NTE_Ploop"/>
    <property type="match status" value="1"/>
</dbReference>
<evidence type="ECO:0000256" key="15">
    <source>
        <dbReference type="SAM" id="MobiDB-lite"/>
    </source>
</evidence>
<feature type="transmembrane region" description="Helical" evidence="14">
    <location>
        <begin position="65"/>
        <end position="84"/>
    </location>
</feature>
<evidence type="ECO:0000313" key="19">
    <source>
        <dbReference type="Proteomes" id="UP000279259"/>
    </source>
</evidence>
<evidence type="ECO:0000256" key="8">
    <source>
        <dbReference type="ARBA" id="ARBA00022824"/>
    </source>
</evidence>
<dbReference type="PROSITE" id="PS51635">
    <property type="entry name" value="PNPLA"/>
    <property type="match status" value="1"/>
</dbReference>
<dbReference type="PANTHER" id="PTHR14226:SF29">
    <property type="entry name" value="NEUROPATHY TARGET ESTERASE SWS"/>
    <property type="match status" value="1"/>
</dbReference>
<feature type="compositionally biased region" description="Polar residues" evidence="15">
    <location>
        <begin position="319"/>
        <end position="339"/>
    </location>
</feature>
<evidence type="ECO:0000256" key="14">
    <source>
        <dbReference type="RuleBase" id="RU362043"/>
    </source>
</evidence>